<gene>
    <name evidence="1" type="ORF">JJL49_19960</name>
</gene>
<keyword evidence="2" id="KW-1185">Reference proteome</keyword>
<proteinExistence type="predicted"/>
<sequence length="67" mass="7078">MKTGRELPQATAGKDGADCHQLSAPDLAEENSRHDLVVGEVPKGLKSLAITIRTPVVALSLLSRSVE</sequence>
<evidence type="ECO:0000313" key="1">
    <source>
        <dbReference type="EMBL" id="MBK4727510.1"/>
    </source>
</evidence>
<protein>
    <submittedName>
        <fullName evidence="1">Uncharacterized protein</fullName>
    </submittedName>
</protein>
<name>A0ACC5RS60_ENTAG</name>
<organism evidence="1 2">
    <name type="scientific">Enterobacter agglomerans</name>
    <name type="common">Erwinia herbicola</name>
    <name type="synonym">Pantoea agglomerans</name>
    <dbReference type="NCBI Taxonomy" id="549"/>
    <lineage>
        <taxon>Bacteria</taxon>
        <taxon>Pseudomonadati</taxon>
        <taxon>Pseudomonadota</taxon>
        <taxon>Gammaproteobacteria</taxon>
        <taxon>Enterobacterales</taxon>
        <taxon>Erwiniaceae</taxon>
        <taxon>Pantoea</taxon>
        <taxon>Pantoea agglomerans group</taxon>
    </lineage>
</organism>
<comment type="caution">
    <text evidence="1">The sequence shown here is derived from an EMBL/GenBank/DDBJ whole genome shotgun (WGS) entry which is preliminary data.</text>
</comment>
<dbReference type="Proteomes" id="UP000633731">
    <property type="component" value="Unassembled WGS sequence"/>
</dbReference>
<evidence type="ECO:0000313" key="2">
    <source>
        <dbReference type="Proteomes" id="UP000633731"/>
    </source>
</evidence>
<dbReference type="EMBL" id="JAEOXF010000015">
    <property type="protein sequence ID" value="MBK4727510.1"/>
    <property type="molecule type" value="Genomic_DNA"/>
</dbReference>
<accession>A0ACC5RS60</accession>
<reference evidence="1" key="1">
    <citation type="submission" date="2021-01" db="EMBL/GenBank/DDBJ databases">
        <title>Draft genome of Pantoea agglomerans Eh 335.</title>
        <authorList>
            <person name="Emsley S.A."/>
            <person name="Oline D.K."/>
            <person name="Saw J.H."/>
            <person name="Ushijima B."/>
            <person name="Videau P."/>
            <person name="Koyack M.J."/>
        </authorList>
    </citation>
    <scope>NUCLEOTIDE SEQUENCE</scope>
    <source>
        <strain evidence="1">Eh 335</strain>
    </source>
</reference>